<dbReference type="PANTHER" id="PTHR11524">
    <property type="entry name" value="60S RIBOSOMAL PROTEIN L7"/>
    <property type="match status" value="1"/>
</dbReference>
<gene>
    <name evidence="6" type="ORF">Rsub_02800</name>
</gene>
<evidence type="ECO:0000259" key="4">
    <source>
        <dbReference type="Pfam" id="PF00327"/>
    </source>
</evidence>
<proteinExistence type="inferred from homology"/>
<dbReference type="Pfam" id="PF08079">
    <property type="entry name" value="Ribosomal_L30_N"/>
    <property type="match status" value="1"/>
</dbReference>
<dbReference type="EMBL" id="BDRX01000014">
    <property type="protein sequence ID" value="GBF90092.1"/>
    <property type="molecule type" value="Genomic_DNA"/>
</dbReference>
<evidence type="ECO:0000313" key="7">
    <source>
        <dbReference type="Proteomes" id="UP000247498"/>
    </source>
</evidence>
<dbReference type="OrthoDB" id="28644at2759"/>
<dbReference type="FunFam" id="3.30.1390.20:FF:000003">
    <property type="entry name" value="60S ribosomal protein L7"/>
    <property type="match status" value="1"/>
</dbReference>
<dbReference type="InterPro" id="IPR016082">
    <property type="entry name" value="Ribosomal_uL30_ferredoxin-like"/>
</dbReference>
<dbReference type="InterPro" id="IPR036919">
    <property type="entry name" value="Ribo_uL30_ferredoxin-like_sf"/>
</dbReference>
<dbReference type="CDD" id="cd01657">
    <property type="entry name" value="Ribosomal_L7_archeal_euk"/>
    <property type="match status" value="1"/>
</dbReference>
<dbReference type="PROSITE" id="PS00634">
    <property type="entry name" value="RIBOSOMAL_L30"/>
    <property type="match status" value="1"/>
</dbReference>
<keyword evidence="2 6" id="KW-0689">Ribosomal protein</keyword>
<dbReference type="InterPro" id="IPR039699">
    <property type="entry name" value="Ribosomal_uL30"/>
</dbReference>
<dbReference type="NCBIfam" id="TIGR01310">
    <property type="entry name" value="uL30_euk"/>
    <property type="match status" value="1"/>
</dbReference>
<dbReference type="AlphaFoldDB" id="A0A2V0NTU2"/>
<dbReference type="GO" id="GO:0003723">
    <property type="term" value="F:RNA binding"/>
    <property type="evidence" value="ECO:0007669"/>
    <property type="project" value="InterPro"/>
</dbReference>
<dbReference type="FunFam" id="3.30.1390.20:FF:000002">
    <property type="entry name" value="60S ribosomal protein L7"/>
    <property type="match status" value="1"/>
</dbReference>
<dbReference type="InterPro" id="IPR035808">
    <property type="entry name" value="Ribosomal_uL30_euk_arc"/>
</dbReference>
<reference evidence="6 7" key="1">
    <citation type="journal article" date="2018" name="Sci. Rep.">
        <title>Raphidocelis subcapitata (=Pseudokirchneriella subcapitata) provides an insight into genome evolution and environmental adaptations in the Sphaeropleales.</title>
        <authorList>
            <person name="Suzuki S."/>
            <person name="Yamaguchi H."/>
            <person name="Nakajima N."/>
            <person name="Kawachi M."/>
        </authorList>
    </citation>
    <scope>NUCLEOTIDE SEQUENCE [LARGE SCALE GENOMIC DNA]</scope>
    <source>
        <strain evidence="6 7">NIES-35</strain>
    </source>
</reference>
<dbReference type="GO" id="GO:0000463">
    <property type="term" value="P:maturation of LSU-rRNA from tricistronic rRNA transcript (SSU-rRNA, 5.8S rRNA, LSU-rRNA)"/>
    <property type="evidence" value="ECO:0007669"/>
    <property type="project" value="TreeGrafter"/>
</dbReference>
<dbReference type="Proteomes" id="UP000247498">
    <property type="component" value="Unassembled WGS sequence"/>
</dbReference>
<dbReference type="Gene3D" id="3.30.1390.20">
    <property type="entry name" value="Ribosomal protein L30, ferredoxin-like fold domain"/>
    <property type="match status" value="2"/>
</dbReference>
<name>A0A2V0NTU2_9CHLO</name>
<dbReference type="InParanoid" id="A0A2V0NTU2"/>
<sequence>MASQGAVPELAAKKAKREQAWAVQKATDALEARKTAKSQRRVIFKKAASYVNDYRQQEKDLIRLKREAKASKGFYVEPEAKLAFVIRIRGLNKIHPKTKKILQLLRLRQIGNAVFVRINKATLGLLKRVEPYIAFGYPNLKSVRELVLKRGYAKVKGNRLPLTDNKLVEEHLGKHGIICVEDLIHEIYTVGPAFKQATNFLWPFKLSSARGGLEKKRVHYVEGGQAGNREDKINALIRRMN</sequence>
<dbReference type="GO" id="GO:0003735">
    <property type="term" value="F:structural constituent of ribosome"/>
    <property type="evidence" value="ECO:0007669"/>
    <property type="project" value="TreeGrafter"/>
</dbReference>
<keyword evidence="7" id="KW-1185">Reference proteome</keyword>
<accession>A0A2V0NTU2</accession>
<feature type="domain" description="Large ribosomal subunit protein uL30 N-terminal eukaryotes" evidence="5">
    <location>
        <begin position="7"/>
        <end position="78"/>
    </location>
</feature>
<dbReference type="FunCoup" id="A0A2V0NTU2">
    <property type="interactions" value="2077"/>
</dbReference>
<evidence type="ECO:0000259" key="5">
    <source>
        <dbReference type="Pfam" id="PF08079"/>
    </source>
</evidence>
<feature type="domain" description="Large ribosomal subunit protein uL30-like ferredoxin-like fold" evidence="4">
    <location>
        <begin position="83"/>
        <end position="133"/>
    </location>
</feature>
<dbReference type="STRING" id="307507.A0A2V0NTU2"/>
<dbReference type="GO" id="GO:0022625">
    <property type="term" value="C:cytosolic large ribosomal subunit"/>
    <property type="evidence" value="ECO:0007669"/>
    <property type="project" value="TreeGrafter"/>
</dbReference>
<evidence type="ECO:0000313" key="6">
    <source>
        <dbReference type="EMBL" id="GBF90092.1"/>
    </source>
</evidence>
<evidence type="ECO:0000256" key="2">
    <source>
        <dbReference type="ARBA" id="ARBA00022980"/>
    </source>
</evidence>
<comment type="caution">
    <text evidence="6">The sequence shown here is derived from an EMBL/GenBank/DDBJ whole genome shotgun (WGS) entry which is preliminary data.</text>
</comment>
<dbReference type="SUPFAM" id="SSF55129">
    <property type="entry name" value="Ribosomal protein L30p/L7e"/>
    <property type="match status" value="1"/>
</dbReference>
<evidence type="ECO:0000256" key="1">
    <source>
        <dbReference type="ARBA" id="ARBA00007594"/>
    </source>
</evidence>
<dbReference type="InterPro" id="IPR005998">
    <property type="entry name" value="Ribosomal_uL30_euk"/>
</dbReference>
<evidence type="ECO:0000256" key="3">
    <source>
        <dbReference type="ARBA" id="ARBA00023274"/>
    </source>
</evidence>
<dbReference type="Pfam" id="PF00327">
    <property type="entry name" value="Ribosomal_L30"/>
    <property type="match status" value="1"/>
</dbReference>
<comment type="similarity">
    <text evidence="1">Belongs to the universal ribosomal protein uL30 family.</text>
</comment>
<dbReference type="PANTHER" id="PTHR11524:SF16">
    <property type="entry name" value="LARGE RIBOSOMAL SUBUNIT PROTEIN UL30"/>
    <property type="match status" value="1"/>
</dbReference>
<organism evidence="6 7">
    <name type="scientific">Raphidocelis subcapitata</name>
    <dbReference type="NCBI Taxonomy" id="307507"/>
    <lineage>
        <taxon>Eukaryota</taxon>
        <taxon>Viridiplantae</taxon>
        <taxon>Chlorophyta</taxon>
        <taxon>core chlorophytes</taxon>
        <taxon>Chlorophyceae</taxon>
        <taxon>CS clade</taxon>
        <taxon>Sphaeropleales</taxon>
        <taxon>Selenastraceae</taxon>
        <taxon>Raphidocelis</taxon>
    </lineage>
</organism>
<dbReference type="InterPro" id="IPR012988">
    <property type="entry name" value="Ribosomal_uL30_N_euk"/>
</dbReference>
<protein>
    <submittedName>
        <fullName evidence="6">60S ribosomal protein L7</fullName>
    </submittedName>
</protein>
<keyword evidence="3" id="KW-0687">Ribonucleoprotein</keyword>
<dbReference type="InterPro" id="IPR018038">
    <property type="entry name" value="Ribosomal_uL30_CS"/>
</dbReference>